<evidence type="ECO:0000313" key="3">
    <source>
        <dbReference type="Proteomes" id="UP000243207"/>
    </source>
</evidence>
<dbReference type="Pfam" id="PF13671">
    <property type="entry name" value="AAA_33"/>
    <property type="match status" value="1"/>
</dbReference>
<dbReference type="InterPro" id="IPR052732">
    <property type="entry name" value="Cell-binding_unc_protein"/>
</dbReference>
<dbReference type="RefSeq" id="WP_093395172.1">
    <property type="nucleotide sequence ID" value="NZ_LT629736.1"/>
</dbReference>
<reference evidence="3" key="1">
    <citation type="submission" date="2016-10" db="EMBL/GenBank/DDBJ databases">
        <authorList>
            <person name="Varghese N."/>
            <person name="Submissions S."/>
        </authorList>
    </citation>
    <scope>NUCLEOTIDE SEQUENCE [LARGE SCALE GENOMIC DNA]</scope>
    <source>
        <strain evidence="3">NRRL B-51270</strain>
    </source>
</reference>
<dbReference type="SUPFAM" id="SSF52540">
    <property type="entry name" value="P-loop containing nucleoside triphosphate hydrolases"/>
    <property type="match status" value="1"/>
</dbReference>
<feature type="domain" description="Aminoglycoside phosphotransferase" evidence="1">
    <location>
        <begin position="59"/>
        <end position="280"/>
    </location>
</feature>
<proteinExistence type="predicted"/>
<evidence type="ECO:0000313" key="2">
    <source>
        <dbReference type="EMBL" id="SDS91776.1"/>
    </source>
</evidence>
<dbReference type="Gene3D" id="3.90.1200.10">
    <property type="match status" value="1"/>
</dbReference>
<dbReference type="PANTHER" id="PTHR43883:SF1">
    <property type="entry name" value="GLUCONOKINASE"/>
    <property type="match status" value="1"/>
</dbReference>
<keyword evidence="3" id="KW-1185">Reference proteome</keyword>
<evidence type="ECO:0000259" key="1">
    <source>
        <dbReference type="Pfam" id="PF01636"/>
    </source>
</evidence>
<protein>
    <recommendedName>
        <fullName evidence="1">Aminoglycoside phosphotransferase domain-containing protein</fullName>
    </recommendedName>
</protein>
<dbReference type="Proteomes" id="UP000243207">
    <property type="component" value="Chromosome I"/>
</dbReference>
<sequence>MSQTLLNALQDPALFDHPVTGFTVMETHISWVLLTGDYVYKIKKPVDFGFIDYSTLDRRAHFCEEEVRLNRRLAPELYLGVVPVRGSESEPSLSGDGPIIEYLVKTRQFRQDDLLGNKQRAGKLQPQHIDSLAAKLAAFHSQVNRAPVESSWGAPDQLHAPVAQNFEQIRPLLSDAGDLEQLEQLELWAHTTFERLIPQLAQRKSEGFVRECHGDIYLDNVTLVDGEVTLFDCIEFNEAFRWIDVMSDVAFMAMDLEDRGLRGLSQRFVNAYLEQTGDYAGLLVLDYYKAYRAMVRAKVALLRLTQPGVSDVEREQTMQRYRGYAHLAERYTNIPQRFGLLTVGVSGSGKSTLSAALVDEFGAIRLRSDVERKRLFGDGKPAAVPDLYSASATEQTYDRLGTLTSTILAAGYPVIIDATHLKAGQRHAMRDRVELQGAPCLMLHCQAPIEVIESWINERQTEGSDPSDADIDVVKAQLEQFEPFTADEQSCCLEVRTDRPDSVGKLLIDLRRKL</sequence>
<name>A0A1H1W5N5_9GAMM</name>
<gene>
    <name evidence="2" type="ORF">SAMN05216421_2476</name>
</gene>
<dbReference type="SUPFAM" id="SSF56112">
    <property type="entry name" value="Protein kinase-like (PK-like)"/>
    <property type="match status" value="1"/>
</dbReference>
<dbReference type="PANTHER" id="PTHR43883">
    <property type="entry name" value="SLR0207 PROTEIN"/>
    <property type="match status" value="1"/>
</dbReference>
<dbReference type="OrthoDB" id="9810277at2"/>
<dbReference type="Pfam" id="PF01636">
    <property type="entry name" value="APH"/>
    <property type="match status" value="1"/>
</dbReference>
<dbReference type="InterPro" id="IPR027417">
    <property type="entry name" value="P-loop_NTPase"/>
</dbReference>
<dbReference type="InterPro" id="IPR002575">
    <property type="entry name" value="Aminoglycoside_PTrfase"/>
</dbReference>
<dbReference type="AlphaFoldDB" id="A0A1H1W5N5"/>
<accession>A0A1H1W5N5</accession>
<dbReference type="EMBL" id="LT629736">
    <property type="protein sequence ID" value="SDS91776.1"/>
    <property type="molecule type" value="Genomic_DNA"/>
</dbReference>
<dbReference type="InterPro" id="IPR011009">
    <property type="entry name" value="Kinase-like_dom_sf"/>
</dbReference>
<dbReference type="STRING" id="487184.SAMN05216421_2476"/>
<organism evidence="2 3">
    <name type="scientific">Halopseudomonas xinjiangensis</name>
    <dbReference type="NCBI Taxonomy" id="487184"/>
    <lineage>
        <taxon>Bacteria</taxon>
        <taxon>Pseudomonadati</taxon>
        <taxon>Pseudomonadota</taxon>
        <taxon>Gammaproteobacteria</taxon>
        <taxon>Pseudomonadales</taxon>
        <taxon>Pseudomonadaceae</taxon>
        <taxon>Halopseudomonas</taxon>
    </lineage>
</organism>
<dbReference type="Gene3D" id="3.40.50.300">
    <property type="entry name" value="P-loop containing nucleotide triphosphate hydrolases"/>
    <property type="match status" value="1"/>
</dbReference>